<evidence type="ECO:0000256" key="1">
    <source>
        <dbReference type="ARBA" id="ARBA00022801"/>
    </source>
</evidence>
<dbReference type="InterPro" id="IPR050266">
    <property type="entry name" value="AB_hydrolase_sf"/>
</dbReference>
<proteinExistence type="predicted"/>
<sequence length="270" mass="29116">MADTGGSGFPLLMLHGSSNCKEVFLPQLESPLAERYRLIALDLLGHGQSANAEYPGPAYTLTGFAESAADVVAALGVKRMAVFGWSLGGHIAIEMLARQPIIAGLMLTGTPPIAPGPLGMLRGFQAHWDMLLASKEHFTERDVARFHHLCFGDHGSTEMLGAIARADGRVRAIAVNGMMRGDGADQKRTVETAEVPIAMVNGEHEPIVRLGYIDGLDYQTLWDGRCHVIAGAAHAPFLERPEVFNALLNRFIANAESYRQPVPIVLPRSA</sequence>
<gene>
    <name evidence="3" type="ORF">GCM10010862_01640</name>
</gene>
<protein>
    <submittedName>
        <fullName evidence="3">Alpha/beta hydrolase</fullName>
    </submittedName>
</protein>
<dbReference type="Gene3D" id="3.40.50.1820">
    <property type="entry name" value="alpha/beta hydrolase"/>
    <property type="match status" value="1"/>
</dbReference>
<dbReference type="InterPro" id="IPR000073">
    <property type="entry name" value="AB_hydrolase_1"/>
</dbReference>
<evidence type="ECO:0000313" key="4">
    <source>
        <dbReference type="Proteomes" id="UP001156691"/>
    </source>
</evidence>
<keyword evidence="4" id="KW-1185">Reference proteome</keyword>
<keyword evidence="1 3" id="KW-0378">Hydrolase</keyword>
<evidence type="ECO:0000313" key="3">
    <source>
        <dbReference type="EMBL" id="GLQ52906.1"/>
    </source>
</evidence>
<dbReference type="PANTHER" id="PTHR43798">
    <property type="entry name" value="MONOACYLGLYCEROL LIPASE"/>
    <property type="match status" value="1"/>
</dbReference>
<evidence type="ECO:0000259" key="2">
    <source>
        <dbReference type="Pfam" id="PF00561"/>
    </source>
</evidence>
<reference evidence="4" key="1">
    <citation type="journal article" date="2019" name="Int. J. Syst. Evol. Microbiol.">
        <title>The Global Catalogue of Microorganisms (GCM) 10K type strain sequencing project: providing services to taxonomists for standard genome sequencing and annotation.</title>
        <authorList>
            <consortium name="The Broad Institute Genomics Platform"/>
            <consortium name="The Broad Institute Genome Sequencing Center for Infectious Disease"/>
            <person name="Wu L."/>
            <person name="Ma J."/>
        </authorList>
    </citation>
    <scope>NUCLEOTIDE SEQUENCE [LARGE SCALE GENOMIC DNA]</scope>
    <source>
        <strain evidence="4">NBRC 112416</strain>
    </source>
</reference>
<dbReference type="Proteomes" id="UP001156691">
    <property type="component" value="Unassembled WGS sequence"/>
</dbReference>
<dbReference type="Pfam" id="PF00561">
    <property type="entry name" value="Abhydrolase_1"/>
    <property type="match status" value="1"/>
</dbReference>
<dbReference type="SUPFAM" id="SSF53474">
    <property type="entry name" value="alpha/beta-Hydrolases"/>
    <property type="match status" value="1"/>
</dbReference>
<dbReference type="GO" id="GO:0016787">
    <property type="term" value="F:hydrolase activity"/>
    <property type="evidence" value="ECO:0007669"/>
    <property type="project" value="UniProtKB-KW"/>
</dbReference>
<comment type="caution">
    <text evidence="3">The sequence shown here is derived from an EMBL/GenBank/DDBJ whole genome shotgun (WGS) entry which is preliminary data.</text>
</comment>
<dbReference type="InterPro" id="IPR029058">
    <property type="entry name" value="AB_hydrolase_fold"/>
</dbReference>
<dbReference type="PANTHER" id="PTHR43798:SF31">
    <property type="entry name" value="AB HYDROLASE SUPERFAMILY PROTEIN YCLE"/>
    <property type="match status" value="1"/>
</dbReference>
<accession>A0ABQ5VZH1</accession>
<feature type="domain" description="AB hydrolase-1" evidence="2">
    <location>
        <begin position="10"/>
        <end position="241"/>
    </location>
</feature>
<organism evidence="3 4">
    <name type="scientific">Devosia nitrariae</name>
    <dbReference type="NCBI Taxonomy" id="2071872"/>
    <lineage>
        <taxon>Bacteria</taxon>
        <taxon>Pseudomonadati</taxon>
        <taxon>Pseudomonadota</taxon>
        <taxon>Alphaproteobacteria</taxon>
        <taxon>Hyphomicrobiales</taxon>
        <taxon>Devosiaceae</taxon>
        <taxon>Devosia</taxon>
    </lineage>
</organism>
<dbReference type="EMBL" id="BSNS01000002">
    <property type="protein sequence ID" value="GLQ52906.1"/>
    <property type="molecule type" value="Genomic_DNA"/>
</dbReference>
<name>A0ABQ5VZH1_9HYPH</name>